<protein>
    <submittedName>
        <fullName evidence="2">BAG family molecular chaperone regulator 2</fullName>
    </submittedName>
</protein>
<dbReference type="Gene3D" id="3.10.20.90">
    <property type="entry name" value="Phosphatidylinositol 3-kinase Catalytic Subunit, Chain A, domain 1"/>
    <property type="match status" value="1"/>
</dbReference>
<dbReference type="PROSITE" id="PS50053">
    <property type="entry name" value="UBIQUITIN_2"/>
    <property type="match status" value="1"/>
</dbReference>
<dbReference type="Pfam" id="PF00240">
    <property type="entry name" value="ubiquitin"/>
    <property type="match status" value="1"/>
</dbReference>
<dbReference type="AlphaFoldDB" id="A0A833R9D6"/>
<dbReference type="PANTHER" id="PTHR47376">
    <property type="entry name" value="OS02G0597700 PROTEIN"/>
    <property type="match status" value="1"/>
</dbReference>
<proteinExistence type="predicted"/>
<feature type="domain" description="Ubiquitin-like" evidence="1">
    <location>
        <begin position="53"/>
        <end position="123"/>
    </location>
</feature>
<dbReference type="InterPro" id="IPR000626">
    <property type="entry name" value="Ubiquitin-like_dom"/>
</dbReference>
<evidence type="ECO:0000313" key="3">
    <source>
        <dbReference type="Proteomes" id="UP000623129"/>
    </source>
</evidence>
<name>A0A833R9D6_9POAL</name>
<dbReference type="EMBL" id="SWLB01000006">
    <property type="protein sequence ID" value="KAF3337232.1"/>
    <property type="molecule type" value="Genomic_DNA"/>
</dbReference>
<comment type="caution">
    <text evidence="2">The sequence shown here is derived from an EMBL/GenBank/DDBJ whole genome shotgun (WGS) entry which is preliminary data.</text>
</comment>
<keyword evidence="3" id="KW-1185">Reference proteome</keyword>
<dbReference type="InterPro" id="IPR029071">
    <property type="entry name" value="Ubiquitin-like_domsf"/>
</dbReference>
<sequence length="152" mass="17423">MKLSPKRLFKRNPKLNEYGERSGAGVHDRYETEWEVRPGGMLVQKRVEGREEGTITVRVSTGHQWHDISIGATSTFGELKVLLSLETGLWPREQRLIFRGKEREDCDHLHMVGVQNMDKVLLLEDPAIKERKLRSSTLVQIMGVPSNSFIRA</sequence>
<dbReference type="SUPFAM" id="SSF54236">
    <property type="entry name" value="Ubiquitin-like"/>
    <property type="match status" value="1"/>
</dbReference>
<evidence type="ECO:0000259" key="1">
    <source>
        <dbReference type="PROSITE" id="PS50053"/>
    </source>
</evidence>
<gene>
    <name evidence="2" type="ORF">FCM35_KLT17819</name>
</gene>
<dbReference type="Proteomes" id="UP000623129">
    <property type="component" value="Unassembled WGS sequence"/>
</dbReference>
<reference evidence="2" key="1">
    <citation type="submission" date="2020-01" db="EMBL/GenBank/DDBJ databases">
        <title>Genome sequence of Kobresia littledalei, the first chromosome-level genome in the family Cyperaceae.</title>
        <authorList>
            <person name="Qu G."/>
        </authorList>
    </citation>
    <scope>NUCLEOTIDE SEQUENCE</scope>
    <source>
        <strain evidence="2">C.B.Clarke</strain>
        <tissue evidence="2">Leaf</tissue>
    </source>
</reference>
<dbReference type="OrthoDB" id="428577at2759"/>
<evidence type="ECO:0000313" key="2">
    <source>
        <dbReference type="EMBL" id="KAF3337232.1"/>
    </source>
</evidence>
<accession>A0A833R9D6</accession>
<organism evidence="2 3">
    <name type="scientific">Carex littledalei</name>
    <dbReference type="NCBI Taxonomy" id="544730"/>
    <lineage>
        <taxon>Eukaryota</taxon>
        <taxon>Viridiplantae</taxon>
        <taxon>Streptophyta</taxon>
        <taxon>Embryophyta</taxon>
        <taxon>Tracheophyta</taxon>
        <taxon>Spermatophyta</taxon>
        <taxon>Magnoliopsida</taxon>
        <taxon>Liliopsida</taxon>
        <taxon>Poales</taxon>
        <taxon>Cyperaceae</taxon>
        <taxon>Cyperoideae</taxon>
        <taxon>Cariceae</taxon>
        <taxon>Carex</taxon>
        <taxon>Carex subgen. Euthyceras</taxon>
    </lineage>
</organism>